<dbReference type="PRINTS" id="PR00190">
    <property type="entry name" value="ACTIN"/>
</dbReference>
<dbReference type="PANTHER" id="PTHR11937">
    <property type="entry name" value="ACTIN"/>
    <property type="match status" value="1"/>
</dbReference>
<dbReference type="STRING" id="2769.R7QN59"/>
<dbReference type="RefSeq" id="XP_005719129.1">
    <property type="nucleotide sequence ID" value="XM_005719072.1"/>
</dbReference>
<accession>R7QN59</accession>
<name>R7QN59_CHOCR</name>
<reference evidence="3" key="1">
    <citation type="journal article" date="2013" name="Proc. Natl. Acad. Sci. U.S.A.">
        <title>Genome structure and metabolic features in the red seaweed Chondrus crispus shed light on evolution of the Archaeplastida.</title>
        <authorList>
            <person name="Collen J."/>
            <person name="Porcel B."/>
            <person name="Carre W."/>
            <person name="Ball S.G."/>
            <person name="Chaparro C."/>
            <person name="Tonon T."/>
            <person name="Barbeyron T."/>
            <person name="Michel G."/>
            <person name="Noel B."/>
            <person name="Valentin K."/>
            <person name="Elias M."/>
            <person name="Artiguenave F."/>
            <person name="Arun A."/>
            <person name="Aury J.M."/>
            <person name="Barbosa-Neto J.F."/>
            <person name="Bothwell J.H."/>
            <person name="Bouget F.Y."/>
            <person name="Brillet L."/>
            <person name="Cabello-Hurtado F."/>
            <person name="Capella-Gutierrez S."/>
            <person name="Charrier B."/>
            <person name="Cladiere L."/>
            <person name="Cock J.M."/>
            <person name="Coelho S.M."/>
            <person name="Colleoni C."/>
            <person name="Czjzek M."/>
            <person name="Da Silva C."/>
            <person name="Delage L."/>
            <person name="Denoeud F."/>
            <person name="Deschamps P."/>
            <person name="Dittami S.M."/>
            <person name="Gabaldon T."/>
            <person name="Gachon C.M."/>
            <person name="Groisillier A."/>
            <person name="Herve C."/>
            <person name="Jabbari K."/>
            <person name="Katinka M."/>
            <person name="Kloareg B."/>
            <person name="Kowalczyk N."/>
            <person name="Labadie K."/>
            <person name="Leblanc C."/>
            <person name="Lopez P.J."/>
            <person name="McLachlan D.H."/>
            <person name="Meslet-Cladiere L."/>
            <person name="Moustafa A."/>
            <person name="Nehr Z."/>
            <person name="Nyvall Collen P."/>
            <person name="Panaud O."/>
            <person name="Partensky F."/>
            <person name="Poulain J."/>
            <person name="Rensing S.A."/>
            <person name="Rousvoal S."/>
            <person name="Samson G."/>
            <person name="Symeonidi A."/>
            <person name="Weissenbach J."/>
            <person name="Zambounis A."/>
            <person name="Wincker P."/>
            <person name="Boyen C."/>
        </authorList>
    </citation>
    <scope>NUCLEOTIDE SEQUENCE [LARGE SCALE GENOMIC DNA]</scope>
    <source>
        <strain evidence="3">cv. Stackhouse</strain>
    </source>
</reference>
<comment type="similarity">
    <text evidence="1">Belongs to the actin family.</text>
</comment>
<protein>
    <submittedName>
        <fullName evidence="2">ARPC5</fullName>
    </submittedName>
</protein>
<gene>
    <name evidence="2" type="ORF">CHC_T00009298001</name>
</gene>
<evidence type="ECO:0000313" key="3">
    <source>
        <dbReference type="Proteomes" id="UP000012073"/>
    </source>
</evidence>
<dbReference type="PhylomeDB" id="R7QN59"/>
<organism evidence="2 3">
    <name type="scientific">Chondrus crispus</name>
    <name type="common">Carrageen Irish moss</name>
    <name type="synonym">Polymorpha crispa</name>
    <dbReference type="NCBI Taxonomy" id="2769"/>
    <lineage>
        <taxon>Eukaryota</taxon>
        <taxon>Rhodophyta</taxon>
        <taxon>Florideophyceae</taxon>
        <taxon>Rhodymeniophycidae</taxon>
        <taxon>Gigartinales</taxon>
        <taxon>Gigartinaceae</taxon>
        <taxon>Chondrus</taxon>
    </lineage>
</organism>
<dbReference type="Gene3D" id="3.90.640.10">
    <property type="entry name" value="Actin, Chain A, domain 4"/>
    <property type="match status" value="1"/>
</dbReference>
<evidence type="ECO:0000256" key="1">
    <source>
        <dbReference type="RuleBase" id="RU000487"/>
    </source>
</evidence>
<dbReference type="OMA" id="MTEAPWN"/>
<keyword evidence="3" id="KW-1185">Reference proteome</keyword>
<dbReference type="Gene3D" id="3.30.420.40">
    <property type="match status" value="2"/>
</dbReference>
<dbReference type="EMBL" id="HG002012">
    <property type="protein sequence ID" value="CDF39218.1"/>
    <property type="molecule type" value="Genomic_DNA"/>
</dbReference>
<dbReference type="Proteomes" id="UP000012073">
    <property type="component" value="Unassembled WGS sequence"/>
</dbReference>
<dbReference type="OrthoDB" id="5132116at2759"/>
<sequence>MYQVEGTVPSIIVDAGSHTMKAGIAGEDLPRVLIPAVLAGELEEDDREAKTETRKYKNISAGHYALSKRRDNVEIASPFGEAGLVDNWDLFEQLLSHTFKRSLRIETRENAMLFSDPIHNGRKARERIAELMFEKFEVPAVYLARSAVLSAYANGRTTGIVLDVGHSGTSAVPVEDGAMLKGKFIRTAVAGRTLNERLQEELIRKSLSFPKTTKSFELYSKATLLEEVKAAVCVVHENPTTQLTSLPMVNESYELPDGNTVEMGAERFAMAEETIFSSGGGDHPQASQGLHGLVIDAIRLCDSGVHRDMYAGVCLTGGTSDMGGLFERLSFGLLEMYHKVRVLAATGSHERKYCAWTGGSILATFPEFQKMWFSRSEYDENGSSFVHRKCQ</sequence>
<evidence type="ECO:0000313" key="2">
    <source>
        <dbReference type="EMBL" id="CDF39218.1"/>
    </source>
</evidence>
<dbReference type="GeneID" id="17326873"/>
<dbReference type="Pfam" id="PF00022">
    <property type="entry name" value="Actin"/>
    <property type="match status" value="1"/>
</dbReference>
<proteinExistence type="inferred from homology"/>
<dbReference type="InterPro" id="IPR043129">
    <property type="entry name" value="ATPase_NBD"/>
</dbReference>
<dbReference type="Gramene" id="CDF39218">
    <property type="protein sequence ID" value="CDF39218"/>
    <property type="gene ID" value="CHC_T00009298001"/>
</dbReference>
<dbReference type="KEGG" id="ccp:CHC_T00009298001"/>
<dbReference type="SMART" id="SM00268">
    <property type="entry name" value="ACTIN"/>
    <property type="match status" value="1"/>
</dbReference>
<dbReference type="SUPFAM" id="SSF53067">
    <property type="entry name" value="Actin-like ATPase domain"/>
    <property type="match status" value="2"/>
</dbReference>
<dbReference type="AlphaFoldDB" id="R7QN59"/>
<dbReference type="InterPro" id="IPR004000">
    <property type="entry name" value="Actin"/>
</dbReference>